<gene>
    <name evidence="1" type="ORF">BJ979_001585</name>
</gene>
<sequence length="70" mass="7522">MGDGNHDHSSLLFARSYQEPTTSQELVAKSAGIIPLLQGQETVVAVKGVTGLKDTLDATYKFRFAALAKK</sequence>
<proteinExistence type="predicted"/>
<accession>A0A852YMJ5</accession>
<protein>
    <submittedName>
        <fullName evidence="1">Uncharacterized protein</fullName>
    </submittedName>
</protein>
<dbReference type="RefSeq" id="WP_179566848.1">
    <property type="nucleotide sequence ID" value="NZ_JACBZY010000001.1"/>
</dbReference>
<dbReference type="EMBL" id="JACBZY010000001">
    <property type="protein sequence ID" value="NYG98959.1"/>
    <property type="molecule type" value="Genomic_DNA"/>
</dbReference>
<reference evidence="1 2" key="1">
    <citation type="submission" date="2020-07" db="EMBL/GenBank/DDBJ databases">
        <title>Sequencing the genomes of 1000 actinobacteria strains.</title>
        <authorList>
            <person name="Klenk H.-P."/>
        </authorList>
    </citation>
    <scope>NUCLEOTIDE SEQUENCE [LARGE SCALE GENOMIC DNA]</scope>
    <source>
        <strain evidence="1 2">DSM 23141</strain>
    </source>
</reference>
<name>A0A852YMJ5_9MICO</name>
<keyword evidence="2" id="KW-1185">Reference proteome</keyword>
<dbReference type="AlphaFoldDB" id="A0A852YMJ5"/>
<evidence type="ECO:0000313" key="2">
    <source>
        <dbReference type="Proteomes" id="UP000553888"/>
    </source>
</evidence>
<comment type="caution">
    <text evidence="1">The sequence shown here is derived from an EMBL/GenBank/DDBJ whole genome shotgun (WGS) entry which is preliminary data.</text>
</comment>
<dbReference type="Proteomes" id="UP000553888">
    <property type="component" value="Unassembled WGS sequence"/>
</dbReference>
<organism evidence="1 2">
    <name type="scientific">Schumannella luteola</name>
    <dbReference type="NCBI Taxonomy" id="472059"/>
    <lineage>
        <taxon>Bacteria</taxon>
        <taxon>Bacillati</taxon>
        <taxon>Actinomycetota</taxon>
        <taxon>Actinomycetes</taxon>
        <taxon>Micrococcales</taxon>
        <taxon>Microbacteriaceae</taxon>
        <taxon>Schumannella</taxon>
    </lineage>
</organism>
<evidence type="ECO:0000313" key="1">
    <source>
        <dbReference type="EMBL" id="NYG98959.1"/>
    </source>
</evidence>